<dbReference type="AlphaFoldDB" id="A0AAW3ZSU8"/>
<feature type="transmembrane region" description="Helical" evidence="6">
    <location>
        <begin position="257"/>
        <end position="275"/>
    </location>
</feature>
<keyword evidence="3 6" id="KW-0812">Transmembrane</keyword>
<evidence type="ECO:0000256" key="1">
    <source>
        <dbReference type="ARBA" id="ARBA00004141"/>
    </source>
</evidence>
<keyword evidence="9" id="KW-1185">Reference proteome</keyword>
<comment type="similarity">
    <text evidence="2">Belongs to the EamA transporter family.</text>
</comment>
<evidence type="ECO:0000313" key="9">
    <source>
        <dbReference type="Proteomes" id="UP000613768"/>
    </source>
</evidence>
<reference evidence="8 9" key="1">
    <citation type="submission" date="2020-09" db="EMBL/GenBank/DDBJ databases">
        <title>Pseudoxanthomonas sp. CAU 1598 isolated from sand of Yaerae Beach.</title>
        <authorList>
            <person name="Kim W."/>
        </authorList>
    </citation>
    <scope>NUCLEOTIDE SEQUENCE [LARGE SCALE GENOMIC DNA]</scope>
    <source>
        <strain evidence="8 9">CAU 1598</strain>
    </source>
</reference>
<evidence type="ECO:0000256" key="2">
    <source>
        <dbReference type="ARBA" id="ARBA00007362"/>
    </source>
</evidence>
<evidence type="ECO:0000259" key="7">
    <source>
        <dbReference type="Pfam" id="PF00892"/>
    </source>
</evidence>
<sequence length="308" mass="32699">MSAVDPPSPPLSGRSTALLAFIGMTLIWGSTWYAIRLQLNGTPPFLSVALRSLLAAAIMALWILLSRRSFGLDRRLWALVPVQGATLYGINYLFAYASTQYVVSGVVALLFAVNVVVTLLLEPWMLERRSPPQAWWAALLGLLGLGLVLSPGWQVQDPRNWLWGAGLALAGAVTVGLGAVLSSRLMAKGAPLLTLNFYGFVTGALIAGLASLSGGEVWRVELSAAYTLSMVYLAIVGSVIAFALYMRVVQDLGPVRAGYSSVITPVIALLLSALWEGLRPTLPLLLGVALVLAGNLLIMSSRANAGRA</sequence>
<dbReference type="InterPro" id="IPR000620">
    <property type="entry name" value="EamA_dom"/>
</dbReference>
<feature type="transmembrane region" description="Helical" evidence="6">
    <location>
        <begin position="193"/>
        <end position="212"/>
    </location>
</feature>
<feature type="transmembrane region" description="Helical" evidence="6">
    <location>
        <begin position="76"/>
        <end position="95"/>
    </location>
</feature>
<dbReference type="InterPro" id="IPR050638">
    <property type="entry name" value="AA-Vitamin_Transporters"/>
</dbReference>
<feature type="transmembrane region" description="Helical" evidence="6">
    <location>
        <begin position="134"/>
        <end position="155"/>
    </location>
</feature>
<feature type="transmembrane region" description="Helical" evidence="6">
    <location>
        <begin position="101"/>
        <end position="122"/>
    </location>
</feature>
<dbReference type="Pfam" id="PF00892">
    <property type="entry name" value="EamA"/>
    <property type="match status" value="2"/>
</dbReference>
<dbReference type="PANTHER" id="PTHR32322">
    <property type="entry name" value="INNER MEMBRANE TRANSPORTER"/>
    <property type="match status" value="1"/>
</dbReference>
<dbReference type="Proteomes" id="UP000613768">
    <property type="component" value="Unassembled WGS sequence"/>
</dbReference>
<feature type="transmembrane region" description="Helical" evidence="6">
    <location>
        <begin position="16"/>
        <end position="35"/>
    </location>
</feature>
<gene>
    <name evidence="8" type="ORF">IFO71_20235</name>
</gene>
<evidence type="ECO:0000256" key="6">
    <source>
        <dbReference type="SAM" id="Phobius"/>
    </source>
</evidence>
<feature type="transmembrane region" description="Helical" evidence="6">
    <location>
        <begin position="281"/>
        <end position="298"/>
    </location>
</feature>
<feature type="domain" description="EamA" evidence="7">
    <location>
        <begin position="17"/>
        <end position="149"/>
    </location>
</feature>
<name>A0AAW3ZSU8_9GAMM</name>
<feature type="transmembrane region" description="Helical" evidence="6">
    <location>
        <begin position="41"/>
        <end position="64"/>
    </location>
</feature>
<keyword evidence="4 6" id="KW-1133">Transmembrane helix</keyword>
<feature type="domain" description="EamA" evidence="7">
    <location>
        <begin position="163"/>
        <end position="299"/>
    </location>
</feature>
<dbReference type="InterPro" id="IPR037185">
    <property type="entry name" value="EmrE-like"/>
</dbReference>
<evidence type="ECO:0000256" key="3">
    <source>
        <dbReference type="ARBA" id="ARBA00022692"/>
    </source>
</evidence>
<evidence type="ECO:0000256" key="4">
    <source>
        <dbReference type="ARBA" id="ARBA00022989"/>
    </source>
</evidence>
<feature type="transmembrane region" description="Helical" evidence="6">
    <location>
        <begin position="161"/>
        <end position="181"/>
    </location>
</feature>
<evidence type="ECO:0000256" key="5">
    <source>
        <dbReference type="ARBA" id="ARBA00023136"/>
    </source>
</evidence>
<proteinExistence type="inferred from homology"/>
<comment type="caution">
    <text evidence="8">The sequence shown here is derived from an EMBL/GenBank/DDBJ whole genome shotgun (WGS) entry which is preliminary data.</text>
</comment>
<evidence type="ECO:0000313" key="8">
    <source>
        <dbReference type="EMBL" id="MBD8528084.1"/>
    </source>
</evidence>
<dbReference type="EMBL" id="JACYTR010000082">
    <property type="protein sequence ID" value="MBD8528084.1"/>
    <property type="molecule type" value="Genomic_DNA"/>
</dbReference>
<feature type="transmembrane region" description="Helical" evidence="6">
    <location>
        <begin position="224"/>
        <end position="245"/>
    </location>
</feature>
<dbReference type="RefSeq" id="WP_192031505.1">
    <property type="nucleotide sequence ID" value="NZ_JACYTR010000082.1"/>
</dbReference>
<dbReference type="PANTHER" id="PTHR32322:SF2">
    <property type="entry name" value="EAMA DOMAIN-CONTAINING PROTEIN"/>
    <property type="match status" value="1"/>
</dbReference>
<dbReference type="SUPFAM" id="SSF103481">
    <property type="entry name" value="Multidrug resistance efflux transporter EmrE"/>
    <property type="match status" value="2"/>
</dbReference>
<dbReference type="GO" id="GO:0016020">
    <property type="term" value="C:membrane"/>
    <property type="evidence" value="ECO:0007669"/>
    <property type="project" value="UniProtKB-SubCell"/>
</dbReference>
<accession>A0AAW3ZSU8</accession>
<keyword evidence="5 6" id="KW-0472">Membrane</keyword>
<protein>
    <submittedName>
        <fullName evidence="8">EamA family transporter</fullName>
    </submittedName>
</protein>
<organism evidence="8 9">
    <name type="scientific">Pseudomarimonas arenosa</name>
    <dbReference type="NCBI Taxonomy" id="2774145"/>
    <lineage>
        <taxon>Bacteria</taxon>
        <taxon>Pseudomonadati</taxon>
        <taxon>Pseudomonadota</taxon>
        <taxon>Gammaproteobacteria</taxon>
        <taxon>Lysobacterales</taxon>
        <taxon>Lysobacteraceae</taxon>
        <taxon>Pseudomarimonas</taxon>
    </lineage>
</organism>
<comment type="subcellular location">
    <subcellularLocation>
        <location evidence="1">Membrane</location>
        <topology evidence="1">Multi-pass membrane protein</topology>
    </subcellularLocation>
</comment>